<feature type="region of interest" description="Disordered" evidence="11">
    <location>
        <begin position="510"/>
        <end position="959"/>
    </location>
</feature>
<evidence type="ECO:0000313" key="15">
    <source>
        <dbReference type="Proteomes" id="UP000028524"/>
    </source>
</evidence>
<feature type="compositionally biased region" description="Acidic residues" evidence="11">
    <location>
        <begin position="213"/>
        <end position="245"/>
    </location>
</feature>
<comment type="function">
    <text evidence="9 10">Involved in the initiation of assembly of the COPII coat required for the formation of transport vesicles from the endoplasmic reticulum (ER) and the selection of cargo molecules. Also involved in autophagy.</text>
</comment>
<evidence type="ECO:0000256" key="4">
    <source>
        <dbReference type="ARBA" id="ARBA00022824"/>
    </source>
</evidence>
<feature type="compositionally biased region" description="Polar residues" evidence="11">
    <location>
        <begin position="1588"/>
        <end position="1604"/>
    </location>
</feature>
<reference evidence="14 15" key="1">
    <citation type="journal article" date="2014" name="BMC Genomics">
        <title>Comparative genome sequencing reveals chemotype-specific gene clusters in the toxigenic black mold Stachybotrys.</title>
        <authorList>
            <person name="Semeiks J."/>
            <person name="Borek D."/>
            <person name="Otwinowski Z."/>
            <person name="Grishin N.V."/>
        </authorList>
    </citation>
    <scope>NUCLEOTIDE SEQUENCE [LARGE SCALE GENOMIC DNA]</scope>
    <source>
        <strain evidence="14 15">IBT 40285</strain>
    </source>
</reference>
<feature type="compositionally biased region" description="Basic residues" evidence="11">
    <location>
        <begin position="1896"/>
        <end position="1905"/>
    </location>
</feature>
<feature type="compositionally biased region" description="Low complexity" evidence="11">
    <location>
        <begin position="1857"/>
        <end position="1866"/>
    </location>
</feature>
<feature type="compositionally biased region" description="Low complexity" evidence="11">
    <location>
        <begin position="595"/>
        <end position="606"/>
    </location>
</feature>
<dbReference type="Pfam" id="PF12932">
    <property type="entry name" value="Sec16"/>
    <property type="match status" value="1"/>
</dbReference>
<feature type="domain" description="Sec16 central conserved" evidence="13">
    <location>
        <begin position="965"/>
        <end position="1083"/>
    </location>
</feature>
<evidence type="ECO:0000256" key="10">
    <source>
        <dbReference type="RuleBase" id="RU364101"/>
    </source>
</evidence>
<dbReference type="GO" id="GO:0015031">
    <property type="term" value="P:protein transport"/>
    <property type="evidence" value="ECO:0007669"/>
    <property type="project" value="UniProtKB-KW"/>
</dbReference>
<dbReference type="GO" id="GO:0070973">
    <property type="term" value="P:protein localization to endoplasmic reticulum exit site"/>
    <property type="evidence" value="ECO:0007669"/>
    <property type="project" value="TreeGrafter"/>
</dbReference>
<feature type="compositionally biased region" description="Low complexity" evidence="11">
    <location>
        <begin position="640"/>
        <end position="649"/>
    </location>
</feature>
<organism evidence="14 15">
    <name type="scientific">Stachybotrys chlorohalonatus (strain IBT 40285)</name>
    <dbReference type="NCBI Taxonomy" id="1283841"/>
    <lineage>
        <taxon>Eukaryota</taxon>
        <taxon>Fungi</taxon>
        <taxon>Dikarya</taxon>
        <taxon>Ascomycota</taxon>
        <taxon>Pezizomycotina</taxon>
        <taxon>Sordariomycetes</taxon>
        <taxon>Hypocreomycetidae</taxon>
        <taxon>Hypocreales</taxon>
        <taxon>Stachybotryaceae</taxon>
        <taxon>Stachybotrys</taxon>
    </lineage>
</organism>
<feature type="compositionally biased region" description="Polar residues" evidence="11">
    <location>
        <begin position="1"/>
        <end position="11"/>
    </location>
</feature>
<dbReference type="GO" id="GO:0005789">
    <property type="term" value="C:endoplasmic reticulum membrane"/>
    <property type="evidence" value="ECO:0007669"/>
    <property type="project" value="UniProtKB-SubCell"/>
</dbReference>
<evidence type="ECO:0000256" key="9">
    <source>
        <dbReference type="ARBA" id="ARBA00024687"/>
    </source>
</evidence>
<evidence type="ECO:0000256" key="3">
    <source>
        <dbReference type="ARBA" id="ARBA00022448"/>
    </source>
</evidence>
<dbReference type="CDD" id="cd09233">
    <property type="entry name" value="ACE1-Sec16-like"/>
    <property type="match status" value="1"/>
</dbReference>
<feature type="compositionally biased region" description="Polar residues" evidence="11">
    <location>
        <begin position="1467"/>
        <end position="1479"/>
    </location>
</feature>
<feature type="compositionally biased region" description="Polar residues" evidence="11">
    <location>
        <begin position="1569"/>
        <end position="1580"/>
    </location>
</feature>
<dbReference type="GO" id="GO:0007030">
    <property type="term" value="P:Golgi organization"/>
    <property type="evidence" value="ECO:0007669"/>
    <property type="project" value="TreeGrafter"/>
</dbReference>
<feature type="compositionally biased region" description="Pro residues" evidence="11">
    <location>
        <begin position="1802"/>
        <end position="1833"/>
    </location>
</feature>
<dbReference type="HOGENOM" id="CLU_001147_0_0_1"/>
<dbReference type="Pfam" id="PF12931">
    <property type="entry name" value="TPR_Sec16"/>
    <property type="match status" value="1"/>
</dbReference>
<keyword evidence="5 10" id="KW-0931">ER-Golgi transport</keyword>
<keyword evidence="7 10" id="KW-0072">Autophagy</keyword>
<feature type="compositionally biased region" description="Polar residues" evidence="11">
    <location>
        <begin position="670"/>
        <end position="679"/>
    </location>
</feature>
<protein>
    <recommendedName>
        <fullName evidence="10">Protein transport protein sec16</fullName>
    </recommendedName>
</protein>
<evidence type="ECO:0000256" key="5">
    <source>
        <dbReference type="ARBA" id="ARBA00022892"/>
    </source>
</evidence>
<dbReference type="GO" id="GO:0006914">
    <property type="term" value="P:autophagy"/>
    <property type="evidence" value="ECO:0007669"/>
    <property type="project" value="UniProtKB-KW"/>
</dbReference>
<feature type="compositionally biased region" description="Basic and acidic residues" evidence="11">
    <location>
        <begin position="523"/>
        <end position="535"/>
    </location>
</feature>
<dbReference type="Gene3D" id="1.25.40.1030">
    <property type="match status" value="1"/>
</dbReference>
<evidence type="ECO:0000259" key="13">
    <source>
        <dbReference type="Pfam" id="PF12932"/>
    </source>
</evidence>
<dbReference type="GO" id="GO:0070971">
    <property type="term" value="C:endoplasmic reticulum exit site"/>
    <property type="evidence" value="ECO:0007669"/>
    <property type="project" value="TreeGrafter"/>
</dbReference>
<feature type="domain" description="Sec16 Sec23-binding" evidence="12">
    <location>
        <begin position="1141"/>
        <end position="1444"/>
    </location>
</feature>
<evidence type="ECO:0000313" key="14">
    <source>
        <dbReference type="EMBL" id="KFA62164.1"/>
    </source>
</evidence>
<dbReference type="InterPro" id="IPR024298">
    <property type="entry name" value="Sec16_Sec23-bd"/>
</dbReference>
<feature type="compositionally biased region" description="Polar residues" evidence="11">
    <location>
        <begin position="1630"/>
        <end position="1641"/>
    </location>
</feature>
<feature type="compositionally biased region" description="Polar residues" evidence="11">
    <location>
        <begin position="132"/>
        <end position="148"/>
    </location>
</feature>
<comment type="similarity">
    <text evidence="2 10">Belongs to the SEC16 family.</text>
</comment>
<accession>A0A084QDX9</accession>
<dbReference type="EMBL" id="KL660812">
    <property type="protein sequence ID" value="KFA62164.1"/>
    <property type="molecule type" value="Genomic_DNA"/>
</dbReference>
<feature type="compositionally biased region" description="Low complexity" evidence="11">
    <location>
        <begin position="86"/>
        <end position="106"/>
    </location>
</feature>
<evidence type="ECO:0000259" key="12">
    <source>
        <dbReference type="Pfam" id="PF12931"/>
    </source>
</evidence>
<gene>
    <name evidence="14" type="ORF">S40285_01630</name>
</gene>
<dbReference type="Proteomes" id="UP000028524">
    <property type="component" value="Unassembled WGS sequence"/>
</dbReference>
<keyword evidence="4 10" id="KW-0256">Endoplasmic reticulum</keyword>
<feature type="region of interest" description="Disordered" evidence="11">
    <location>
        <begin position="439"/>
        <end position="474"/>
    </location>
</feature>
<evidence type="ECO:0000256" key="1">
    <source>
        <dbReference type="ARBA" id="ARBA00004397"/>
    </source>
</evidence>
<feature type="compositionally biased region" description="Polar residues" evidence="11">
    <location>
        <begin position="342"/>
        <end position="363"/>
    </location>
</feature>
<keyword evidence="6 10" id="KW-0653">Protein transport</keyword>
<dbReference type="OMA" id="YKSPYDL"/>
<dbReference type="PANTHER" id="PTHR13402:SF6">
    <property type="entry name" value="SECRETORY 16, ISOFORM I"/>
    <property type="match status" value="1"/>
</dbReference>
<feature type="compositionally biased region" description="Low complexity" evidence="11">
    <location>
        <begin position="914"/>
        <end position="924"/>
    </location>
</feature>
<evidence type="ECO:0000256" key="2">
    <source>
        <dbReference type="ARBA" id="ARBA00005927"/>
    </source>
</evidence>
<feature type="region of interest" description="Disordered" evidence="11">
    <location>
        <begin position="1444"/>
        <end position="1484"/>
    </location>
</feature>
<dbReference type="STRING" id="1283841.A0A084QDX9"/>
<feature type="compositionally biased region" description="Polar residues" evidence="11">
    <location>
        <begin position="895"/>
        <end position="909"/>
    </location>
</feature>
<feature type="compositionally biased region" description="Polar residues" evidence="11">
    <location>
        <begin position="246"/>
        <end position="269"/>
    </location>
</feature>
<keyword evidence="3 10" id="KW-0813">Transport</keyword>
<keyword evidence="8 10" id="KW-0472">Membrane</keyword>
<feature type="region of interest" description="Disordered" evidence="11">
    <location>
        <begin position="1"/>
        <end position="408"/>
    </location>
</feature>
<evidence type="ECO:0000256" key="11">
    <source>
        <dbReference type="SAM" id="MobiDB-lite"/>
    </source>
</evidence>
<dbReference type="OrthoDB" id="8918678at2759"/>
<comment type="subcellular location">
    <subcellularLocation>
        <location evidence="1">Endoplasmic reticulum membrane</location>
        <topology evidence="1">Peripheral membrane protein</topology>
        <orientation evidence="1">Cytoplasmic side</orientation>
    </subcellularLocation>
</comment>
<evidence type="ECO:0000256" key="8">
    <source>
        <dbReference type="ARBA" id="ARBA00023136"/>
    </source>
</evidence>
<evidence type="ECO:0000256" key="6">
    <source>
        <dbReference type="ARBA" id="ARBA00022927"/>
    </source>
</evidence>
<feature type="compositionally biased region" description="Low complexity" evidence="11">
    <location>
        <begin position="560"/>
        <end position="574"/>
    </location>
</feature>
<feature type="compositionally biased region" description="Basic and acidic residues" evidence="11">
    <location>
        <begin position="285"/>
        <end position="296"/>
    </location>
</feature>
<feature type="compositionally biased region" description="Acidic residues" evidence="11">
    <location>
        <begin position="316"/>
        <end position="325"/>
    </location>
</feature>
<dbReference type="InterPro" id="IPR024340">
    <property type="entry name" value="Sec16_CCD"/>
</dbReference>
<dbReference type="InParanoid" id="A0A084QDX9"/>
<proteinExistence type="inferred from homology"/>
<dbReference type="GO" id="GO:0016192">
    <property type="term" value="P:vesicle-mediated transport"/>
    <property type="evidence" value="ECO:0007669"/>
    <property type="project" value="UniProtKB-KW"/>
</dbReference>
<dbReference type="PANTHER" id="PTHR13402">
    <property type="entry name" value="RGPR-RELATED"/>
    <property type="match status" value="1"/>
</dbReference>
<keyword evidence="15" id="KW-1185">Reference proteome</keyword>
<feature type="compositionally biased region" description="Low complexity" evidence="11">
    <location>
        <begin position="1718"/>
        <end position="1727"/>
    </location>
</feature>
<feature type="compositionally biased region" description="Polar residues" evidence="11">
    <location>
        <begin position="1529"/>
        <end position="1556"/>
    </location>
</feature>
<feature type="region of interest" description="Disordered" evidence="11">
    <location>
        <begin position="1529"/>
        <end position="1913"/>
    </location>
</feature>
<feature type="compositionally biased region" description="Acidic residues" evidence="11">
    <location>
        <begin position="447"/>
        <end position="459"/>
    </location>
</feature>
<dbReference type="FunFam" id="1.25.40.1030:FF:000008">
    <property type="entry name" value="Protein transport protein sec16"/>
    <property type="match status" value="1"/>
</dbReference>
<feature type="compositionally biased region" description="Acidic residues" evidence="11">
    <location>
        <begin position="110"/>
        <end position="129"/>
    </location>
</feature>
<dbReference type="GO" id="GO:0012507">
    <property type="term" value="C:ER to Golgi transport vesicle membrane"/>
    <property type="evidence" value="ECO:0007669"/>
    <property type="project" value="TreeGrafter"/>
</dbReference>
<feature type="compositionally biased region" description="Pro residues" evidence="11">
    <location>
        <begin position="650"/>
        <end position="669"/>
    </location>
</feature>
<evidence type="ECO:0000256" key="7">
    <source>
        <dbReference type="ARBA" id="ARBA00023006"/>
    </source>
</evidence>
<feature type="compositionally biased region" description="Low complexity" evidence="11">
    <location>
        <begin position="30"/>
        <end position="46"/>
    </location>
</feature>
<sequence length="1913" mass="202490">MASDRPTSSWNPALMPDSERKVPDIDSSDDTQSSSSPPRPQYSASQEPSSLKAVLSDDSENNGSSSSSDDSDGDGAGGPQESSVKPGESTEATASATASAPEHPAAGSPDNEEDDSEEESEESEEESEDNSAQRPSKAQHGSSMSFARTVSHEPNFHDEDEGDWNVSQNEPDPFKFMGPSDRTNSFPVVPPIASASANNDEPLTTSQALDVMQESDEESDESDESEEESEEESDEQESDEQESDEGASQNQPDLAQEATRQAGTATNPPGKSKHSHSRSIGGDIQGHDGAADEARYAEGIPLLSEGGATGNVTASFDDEDGDDEFFAQVQETGKEPDIQPLQRKSTMQVLASMTPEPASQTPLEGTLEVEEEEDRPTDKNTEAGTDAAGLGISLGSEQATESVEPPTTEDLAAKWQEAFASDDEDEFLVDDAGNANKTVDPAAFWGSDDEGFLEEDEGTVETTQPPQPAPISRAASYAPQTLPGASATPIISPVSNPLYSPQFPTSPYNTVPGYGTVQPQRPEVSKAESFADKTKGGYSSPYDLPTDLVNTALKPRKRPSMQQLASAPASQSSQVPPPPSSAKGNGFAPELYSHTAPPTQKPTPATVSSKNGFFEDLPITIKPRSASRQSNRVPSPALHGSGSFSAGPSPMAPPMGPPAGQIHPPPAQRPPSSSGSTGEPQHAGISNLVAPDRISPYAALDSSAPPMPPPSSNATRYSPAPKPTSTGPPAVSARYSPAPVAARSNHGYGPAVTSPVPPAMLPHQPRTSSPLAHFEFNHNKTHAGSGANGDAYFADRRTSSSYEPRLNRISSLPPTREVDEELEQSVSADAAVEGHLVNGEARYSPVAPPAATLRQTPPPPTGVSGQPILSPRKTSSNYAPQPAAAAYSGSIAPPRSQTQSPGRPATRSSESGRHTSSTHSPTSPVLAKAAPQPGHSRARGQSLTMQIVPPTDGREQDPLQRWKGVPIIAWGVGGTVVTTFPKSVPRYGLNQTVPTIYRTPGEVHVKNIREYAPLSDRLIKFPGPLKGKSKKKEALSWLTTVIDSLEKELPEVSFHAQLSPDDKRAVERLLLWKIIRVFVEFDGTLEGSPAVEKAVRDILSPGTMTPTADNDALFPATVGAQTAPVTSMQADGADAAAMDQIRHHLLRGDREAAVWAAADKRLWAHAMLISNTVSSDLYKRVAQEFVRKEVNFPGHNNESIGALYKVLSGNFDDCVDELVPVHARAGLQLLSTAASLDSSVNNADGLDKWRETLTLILSNRSTDDVRGLHALGNLLSSYGRPEAAHVCFLFSRQVAVNGGLDDPNASFTLLGIDQRHATGYFAKDLEAVQLSEIYEYGLSLSGVAIAANGLPHLAAYKFQHAMALAEYGHRDKALAYCDTLLSAMASQTRRSPYHHAILEATIDDFATRLRQAPKDGTSSWISKPSMNKVSDSMWNRFNKFVAGDENDATGKASTGETENGPFARIATTPTMSRSPSISNFEPYGGGSPNYGANVVPPTHSAASSRYASMAGQPGQPAPAMSMYEPASQYAPSSQYTPSSQYAPATGSSLGRSSSEALRSPYEYAPQAAASGSQPLQNNSAPAPYGLQESPNIQSSYGTGQQETESPALGYQPTTFGYEPPQTGDAPSQEHAINNNGASTSGYEAPSFQPYGYEPPSYDPGLTSTADDDDEPKPKKKSFMDDDEDDIPALKAQDKSKAEKDRENEEMFRKAAEEDAKRAAAQQATKKGWGFGGWFGGKKPADMSGAGEAASNKPIRAKLGESSSFVYDPDLKRWINKKPGAENVEAKTATPPPPKAPRAATSTPPPASSTPPPSSGRASAPPPRQIAGTPPPIPSAVHELARQPSQDSVGTAPPMGRTPSGMSATGPPSAPPSRPATSMSNASSIDDLLSASGPRKPGQKKARKSGRYVDVMSK</sequence>
<feature type="compositionally biased region" description="Basic and acidic residues" evidence="11">
    <location>
        <begin position="1691"/>
        <end position="1717"/>
    </location>
</feature>
<name>A0A084QDX9_STAC4</name>
<feature type="compositionally biased region" description="Polar residues" evidence="11">
    <location>
        <begin position="195"/>
        <end position="208"/>
    </location>
</feature>